<name>A0A0R0CAG3_9GAMM</name>
<dbReference type="InterPro" id="IPR050570">
    <property type="entry name" value="Cell_wall_metabolism_enzyme"/>
</dbReference>
<dbReference type="Proteomes" id="UP000051863">
    <property type="component" value="Unassembled WGS sequence"/>
</dbReference>
<keyword evidence="1" id="KW-0732">Signal</keyword>
<dbReference type="SUPFAM" id="SSF51261">
    <property type="entry name" value="Duplicated hybrid motif"/>
    <property type="match status" value="1"/>
</dbReference>
<sequence length="268" mass="28419">MPRILSALLFIALCCANAADAAPSSRWRDAWGMAATTPASPAASSDAFASLKLQPRAGGRSAIVSNLLAGPLQVRLQGDSRTPPATVLNADEQRELLWLADEGKPLRLVLDAFPGDPAARPQDHLYLVPVQSASVQVSQAFAGHYSHTDAQNLYAVDFPLAEGTPVRAARGGRVMQVVDSREQGSLLRILHGDGSMALYAHLQAASAQVRPGQTVEAGQTIALSGNTGHSSGPHLHFVLQANTGLALRSIPFRMVSERGELKFPRQVP</sequence>
<dbReference type="InterPro" id="IPR016047">
    <property type="entry name" value="M23ase_b-sheet_dom"/>
</dbReference>
<dbReference type="InterPro" id="IPR011055">
    <property type="entry name" value="Dup_hybrid_motif"/>
</dbReference>
<feature type="chain" id="PRO_5006393775" description="M23ase beta-sheet core domain-containing protein" evidence="1">
    <location>
        <begin position="22"/>
        <end position="268"/>
    </location>
</feature>
<accession>A0A0R0CAG3</accession>
<evidence type="ECO:0000313" key="4">
    <source>
        <dbReference type="Proteomes" id="UP000051863"/>
    </source>
</evidence>
<dbReference type="Pfam" id="PF01551">
    <property type="entry name" value="Peptidase_M23"/>
    <property type="match status" value="1"/>
</dbReference>
<feature type="signal peptide" evidence="1">
    <location>
        <begin position="1"/>
        <end position="21"/>
    </location>
</feature>
<dbReference type="AlphaFoldDB" id="A0A0R0CAG3"/>
<protein>
    <recommendedName>
        <fullName evidence="2">M23ase beta-sheet core domain-containing protein</fullName>
    </recommendedName>
</protein>
<comment type="caution">
    <text evidence="3">The sequence shown here is derived from an EMBL/GenBank/DDBJ whole genome shotgun (WGS) entry which is preliminary data.</text>
</comment>
<dbReference type="CDD" id="cd12797">
    <property type="entry name" value="M23_peptidase"/>
    <property type="match status" value="1"/>
</dbReference>
<feature type="domain" description="M23ase beta-sheet core" evidence="2">
    <location>
        <begin position="154"/>
        <end position="242"/>
    </location>
</feature>
<evidence type="ECO:0000259" key="2">
    <source>
        <dbReference type="Pfam" id="PF01551"/>
    </source>
</evidence>
<gene>
    <name evidence="3" type="ORF">ABB27_14120</name>
</gene>
<dbReference type="PANTHER" id="PTHR21666">
    <property type="entry name" value="PEPTIDASE-RELATED"/>
    <property type="match status" value="1"/>
</dbReference>
<evidence type="ECO:0000256" key="1">
    <source>
        <dbReference type="SAM" id="SignalP"/>
    </source>
</evidence>
<reference evidence="3 4" key="1">
    <citation type="submission" date="2015-05" db="EMBL/GenBank/DDBJ databases">
        <title>Genome sequencing and analysis of members of genus Stenotrophomonas.</title>
        <authorList>
            <person name="Patil P.P."/>
            <person name="Midha S."/>
            <person name="Patil P.B."/>
        </authorList>
    </citation>
    <scope>NUCLEOTIDE SEQUENCE [LARGE SCALE GENOMIC DNA]</scope>
    <source>
        <strain evidence="3 4">DSM 18941</strain>
    </source>
</reference>
<dbReference type="EMBL" id="LDJJ01000049">
    <property type="protein sequence ID" value="KRG66155.1"/>
    <property type="molecule type" value="Genomic_DNA"/>
</dbReference>
<proteinExistence type="predicted"/>
<dbReference type="PANTHER" id="PTHR21666:SF294">
    <property type="entry name" value="PEPTIDASE M23"/>
    <property type="match status" value="1"/>
</dbReference>
<organism evidence="3 4">
    <name type="scientific">Stenotrophomonas terrae</name>
    <dbReference type="NCBI Taxonomy" id="405446"/>
    <lineage>
        <taxon>Bacteria</taxon>
        <taxon>Pseudomonadati</taxon>
        <taxon>Pseudomonadota</taxon>
        <taxon>Gammaproteobacteria</taxon>
        <taxon>Lysobacterales</taxon>
        <taxon>Lysobacteraceae</taxon>
        <taxon>Stenotrophomonas</taxon>
    </lineage>
</organism>
<keyword evidence="4" id="KW-1185">Reference proteome</keyword>
<dbReference type="Gene3D" id="2.70.70.10">
    <property type="entry name" value="Glucose Permease (Domain IIA)"/>
    <property type="match status" value="1"/>
</dbReference>
<evidence type="ECO:0000313" key="3">
    <source>
        <dbReference type="EMBL" id="KRG66155.1"/>
    </source>
</evidence>
<dbReference type="PATRIC" id="fig|405446.3.peg.2439"/>
<dbReference type="GO" id="GO:0004222">
    <property type="term" value="F:metalloendopeptidase activity"/>
    <property type="evidence" value="ECO:0007669"/>
    <property type="project" value="TreeGrafter"/>
</dbReference>